<dbReference type="AlphaFoldDB" id="A0A7J7VMY2"/>
<dbReference type="Proteomes" id="UP000558488">
    <property type="component" value="Unassembled WGS sequence"/>
</dbReference>
<sequence>MQDVQSIGRPDRFKRFPGMTHIRQLWKPLQGLRKSSHRPFRKSAFGSFLGEGMKSSRYCQRGKDANSLAMLVSFSHSSESQCMPTGRKRSCWGLKMAFNHCKWKQIFWNFSRPRVKGYKTTG</sequence>
<name>A0A7J7VMY2_PIPKU</name>
<organism evidence="1 2">
    <name type="scientific">Pipistrellus kuhlii</name>
    <name type="common">Kuhl's pipistrelle</name>
    <dbReference type="NCBI Taxonomy" id="59472"/>
    <lineage>
        <taxon>Eukaryota</taxon>
        <taxon>Metazoa</taxon>
        <taxon>Chordata</taxon>
        <taxon>Craniata</taxon>
        <taxon>Vertebrata</taxon>
        <taxon>Euteleostomi</taxon>
        <taxon>Mammalia</taxon>
        <taxon>Eutheria</taxon>
        <taxon>Laurasiatheria</taxon>
        <taxon>Chiroptera</taxon>
        <taxon>Yangochiroptera</taxon>
        <taxon>Vespertilionidae</taxon>
        <taxon>Pipistrellus</taxon>
    </lineage>
</organism>
<evidence type="ECO:0000313" key="1">
    <source>
        <dbReference type="EMBL" id="KAF6326378.1"/>
    </source>
</evidence>
<protein>
    <submittedName>
        <fullName evidence="1">Uncharacterized protein</fullName>
    </submittedName>
</protein>
<keyword evidence="2" id="KW-1185">Reference proteome</keyword>
<evidence type="ECO:0000313" key="2">
    <source>
        <dbReference type="Proteomes" id="UP000558488"/>
    </source>
</evidence>
<reference evidence="1 2" key="1">
    <citation type="journal article" date="2020" name="Nature">
        <title>Six reference-quality genomes reveal evolution of bat adaptations.</title>
        <authorList>
            <person name="Jebb D."/>
            <person name="Huang Z."/>
            <person name="Pippel M."/>
            <person name="Hughes G.M."/>
            <person name="Lavrichenko K."/>
            <person name="Devanna P."/>
            <person name="Winkler S."/>
            <person name="Jermiin L.S."/>
            <person name="Skirmuntt E.C."/>
            <person name="Katzourakis A."/>
            <person name="Burkitt-Gray L."/>
            <person name="Ray D.A."/>
            <person name="Sullivan K.A.M."/>
            <person name="Roscito J.G."/>
            <person name="Kirilenko B.M."/>
            <person name="Davalos L.M."/>
            <person name="Corthals A.P."/>
            <person name="Power M.L."/>
            <person name="Jones G."/>
            <person name="Ransome R.D."/>
            <person name="Dechmann D.K.N."/>
            <person name="Locatelli A.G."/>
            <person name="Puechmaille S.J."/>
            <person name="Fedrigo O."/>
            <person name="Jarvis E.D."/>
            <person name="Hiller M."/>
            <person name="Vernes S.C."/>
            <person name="Myers E.W."/>
            <person name="Teeling E.C."/>
        </authorList>
    </citation>
    <scope>NUCLEOTIDE SEQUENCE [LARGE SCALE GENOMIC DNA]</scope>
    <source>
        <strain evidence="1">MPipKuh1</strain>
        <tissue evidence="1">Flight muscle</tissue>
    </source>
</reference>
<dbReference type="EMBL" id="JACAGB010000014">
    <property type="protein sequence ID" value="KAF6326378.1"/>
    <property type="molecule type" value="Genomic_DNA"/>
</dbReference>
<proteinExistence type="predicted"/>
<accession>A0A7J7VMY2</accession>
<comment type="caution">
    <text evidence="1">The sequence shown here is derived from an EMBL/GenBank/DDBJ whole genome shotgun (WGS) entry which is preliminary data.</text>
</comment>
<gene>
    <name evidence="1" type="ORF">mPipKuh1_008379</name>
</gene>